<feature type="domain" description="SF3 helicase" evidence="5">
    <location>
        <begin position="575"/>
        <end position="736"/>
    </location>
</feature>
<feature type="compositionally biased region" description="Basic and acidic residues" evidence="4">
    <location>
        <begin position="850"/>
        <end position="869"/>
    </location>
</feature>
<evidence type="ECO:0000256" key="2">
    <source>
        <dbReference type="ARBA" id="ARBA00022801"/>
    </source>
</evidence>
<evidence type="ECO:0000313" key="7">
    <source>
        <dbReference type="Proteomes" id="UP001299596"/>
    </source>
</evidence>
<dbReference type="InterPro" id="IPR006500">
    <property type="entry name" value="Helicase_put_C_phage/plasmid"/>
</dbReference>
<keyword evidence="7" id="KW-1185">Reference proteome</keyword>
<evidence type="ECO:0000256" key="3">
    <source>
        <dbReference type="ARBA" id="ARBA00022840"/>
    </source>
</evidence>
<name>A0ABU5XF41_9MYCO</name>
<dbReference type="SMART" id="SM00885">
    <property type="entry name" value="D5_N"/>
    <property type="match status" value="1"/>
</dbReference>
<accession>A0ABU5XF41</accession>
<evidence type="ECO:0000256" key="1">
    <source>
        <dbReference type="ARBA" id="ARBA00022741"/>
    </source>
</evidence>
<comment type="caution">
    <text evidence="6">The sequence shown here is derived from an EMBL/GenBank/DDBJ whole genome shotgun (WGS) entry which is preliminary data.</text>
</comment>
<keyword evidence="2" id="KW-0378">Hydrolase</keyword>
<gene>
    <name evidence="6" type="ORF">K6T79_07480</name>
</gene>
<dbReference type="Pfam" id="PF08706">
    <property type="entry name" value="D5_N"/>
    <property type="match status" value="1"/>
</dbReference>
<dbReference type="EMBL" id="JAYJJR010000003">
    <property type="protein sequence ID" value="MEB3020884.1"/>
    <property type="molecule type" value="Genomic_DNA"/>
</dbReference>
<dbReference type="PANTHER" id="PTHR35372:SF2">
    <property type="entry name" value="SF3 HELICASE DOMAIN-CONTAINING PROTEIN"/>
    <property type="match status" value="1"/>
</dbReference>
<dbReference type="PROSITE" id="PS51206">
    <property type="entry name" value="SF3_HELICASE_1"/>
    <property type="match status" value="1"/>
</dbReference>
<dbReference type="PANTHER" id="PTHR35372">
    <property type="entry name" value="ATP BINDING PROTEIN-RELATED"/>
    <property type="match status" value="1"/>
</dbReference>
<dbReference type="NCBIfam" id="TIGR01613">
    <property type="entry name" value="primase_Cterm"/>
    <property type="match status" value="1"/>
</dbReference>
<proteinExistence type="predicted"/>
<feature type="region of interest" description="Disordered" evidence="4">
    <location>
        <begin position="850"/>
        <end position="871"/>
    </location>
</feature>
<keyword evidence="3" id="KW-0067">ATP-binding</keyword>
<dbReference type="Proteomes" id="UP001299596">
    <property type="component" value="Unassembled WGS sequence"/>
</dbReference>
<dbReference type="InterPro" id="IPR027417">
    <property type="entry name" value="P-loop_NTPase"/>
</dbReference>
<evidence type="ECO:0000313" key="6">
    <source>
        <dbReference type="EMBL" id="MEB3020884.1"/>
    </source>
</evidence>
<dbReference type="Gene3D" id="3.40.50.300">
    <property type="entry name" value="P-loop containing nucleotide triphosphate hydrolases"/>
    <property type="match status" value="1"/>
</dbReference>
<feature type="region of interest" description="Disordered" evidence="4">
    <location>
        <begin position="383"/>
        <end position="410"/>
    </location>
</feature>
<protein>
    <submittedName>
        <fullName evidence="6">Phage/plasmid primase, P4 family</fullName>
    </submittedName>
</protein>
<dbReference type="InterPro" id="IPR014818">
    <property type="entry name" value="Phage/plasmid_primase_P4_C"/>
</dbReference>
<dbReference type="InterPro" id="IPR051620">
    <property type="entry name" value="ORF904-like_C"/>
</dbReference>
<reference evidence="6 7" key="1">
    <citation type="submission" date="2023-12" db="EMBL/GenBank/DDBJ databases">
        <title>Description of new species of Mycobacterium terrae complex isolated from sewage at the Sao Paulo Zoological Park Foundation in Brazil.</title>
        <authorList>
            <person name="Romagnoli C.L."/>
            <person name="Conceicao E.C."/>
            <person name="Machado E."/>
            <person name="Barreto L.B.P.F."/>
            <person name="Sharma A."/>
            <person name="Silva N.M."/>
            <person name="Marques L.E."/>
            <person name="Juliana M.A."/>
            <person name="Lourenco M.C.S."/>
            <person name="Digiampietri L.A."/>
            <person name="Suffys P.N."/>
            <person name="Viana-Niero C."/>
        </authorList>
    </citation>
    <scope>NUCLEOTIDE SEQUENCE [LARGE SCALE GENOMIC DNA]</scope>
    <source>
        <strain evidence="6 7">MYC098</strain>
    </source>
</reference>
<keyword evidence="1" id="KW-0547">Nucleotide-binding</keyword>
<sequence>MTQQGQNTPLLDTRTEFAELLELLGIGADERVSVCSQKPGGRFEAVIPVNRGDAEAVALSTPYAGARDVWFGVNPVAPPEGYRGRGTVEHVARCSALFADVDLKAGGVADPDVADAVCNALAAALGQPPAAVVFSGHGGHPYWTLDADDPAWTLDTEAKRGAAVAIFRRFHRLCADVAARFGGRVDNVGELSRVLRVPGTYNRKNPGAPIRVELRAWPYGTGGPLTFAEVAEALDAYGVPEQPEDHEHLGAVVSEPAGWQFGAETDPYVAAMVAGWPDDLPAARHGWLTGQAVRLACARRLGLITEADHAEAVGLLGERFDWLLTHHGQPRKPTPANEVASALTWGMQRAATFTDDRAARDLGVTLLSSLAVDHGAGIASGASHLTADQGNGTDGSAGTDADGDDAKMPGQARFTDAGLAEIVTDKALRGRFLNARGLGWLHWTGTHWRESGDGPPTEAVRRFVIGRMRLFARKLAANPADGDLLDAIEAWKKVASAARIAAVLKLAGNLIEVDADALDADPDVLNTPSGVVDLRTGELHAHDPARLMTRITAGAYRPGYHHPDVDQALAALPEPERGWFQRRIGQAITGRPTPDGVVPLLYGGGSNGKSALSTGGLVPAFGGYGHVASHKLITADKGNDHSTERADLRGRRLVVGEELTEGRSLDMTAIKRIMDTPVITARYCRQDNMTFAATHSLFINTNYRPIITETDHGTWRRLALLPFPYTYRTTEAEITDPATEFVGDATIKERIKDGATGQHDALVTWAVDGAVAWYASPETALLPTETVKAATLAWRADADRILGYWTERLVADRDGKVLATELLADFNRWLTENGHREWSKETFGPRFENHQETHRNGVERGKPRSHDGLSRPQLANDAFGTIAPPIKGRPWLWLGVRFRTDADDAADELRRAPEGHRPTHEDVML</sequence>
<dbReference type="InterPro" id="IPR014015">
    <property type="entry name" value="Helicase_SF3_DNA-vir"/>
</dbReference>
<organism evidence="6 7">
    <name type="scientific">[Mycobacterium] crassicus</name>
    <dbReference type="NCBI Taxonomy" id="2872309"/>
    <lineage>
        <taxon>Bacteria</taxon>
        <taxon>Bacillati</taxon>
        <taxon>Actinomycetota</taxon>
        <taxon>Actinomycetes</taxon>
        <taxon>Mycobacteriales</taxon>
        <taxon>Mycobacteriaceae</taxon>
        <taxon>Mycolicibacter</taxon>
    </lineage>
</organism>
<evidence type="ECO:0000259" key="5">
    <source>
        <dbReference type="PROSITE" id="PS51206"/>
    </source>
</evidence>
<dbReference type="RefSeq" id="WP_225407146.1">
    <property type="nucleotide sequence ID" value="NZ_JAYJJR010000003.1"/>
</dbReference>
<evidence type="ECO:0000256" key="4">
    <source>
        <dbReference type="SAM" id="MobiDB-lite"/>
    </source>
</evidence>
<feature type="compositionally biased region" description="Low complexity" evidence="4">
    <location>
        <begin position="390"/>
        <end position="400"/>
    </location>
</feature>